<comment type="caution">
    <text evidence="4">The sequence shown here is derived from an EMBL/GenBank/DDBJ whole genome shotgun (WGS) entry which is preliminary data.</text>
</comment>
<dbReference type="Gene3D" id="1.10.10.60">
    <property type="entry name" value="Homeodomain-like"/>
    <property type="match status" value="1"/>
</dbReference>
<feature type="domain" description="HTH tetR-type" evidence="3">
    <location>
        <begin position="23"/>
        <end position="83"/>
    </location>
</feature>
<keyword evidence="5" id="KW-1185">Reference proteome</keyword>
<dbReference type="Pfam" id="PF17754">
    <property type="entry name" value="TetR_C_14"/>
    <property type="match status" value="1"/>
</dbReference>
<evidence type="ECO:0000313" key="4">
    <source>
        <dbReference type="EMBL" id="GLV60823.1"/>
    </source>
</evidence>
<evidence type="ECO:0000256" key="2">
    <source>
        <dbReference type="PROSITE-ProRule" id="PRU00335"/>
    </source>
</evidence>
<keyword evidence="1 2" id="KW-0238">DNA-binding</keyword>
<dbReference type="PROSITE" id="PS50977">
    <property type="entry name" value="HTH_TETR_2"/>
    <property type="match status" value="1"/>
</dbReference>
<dbReference type="Pfam" id="PF00440">
    <property type="entry name" value="TetR_N"/>
    <property type="match status" value="1"/>
</dbReference>
<evidence type="ECO:0000259" key="3">
    <source>
        <dbReference type="PROSITE" id="PS50977"/>
    </source>
</evidence>
<dbReference type="RefSeq" id="WP_338258003.1">
    <property type="nucleotide sequence ID" value="NZ_BSRI01000002.1"/>
</dbReference>
<organism evidence="4 5">
    <name type="scientific">Dictyobacter halimunensis</name>
    <dbReference type="NCBI Taxonomy" id="3026934"/>
    <lineage>
        <taxon>Bacteria</taxon>
        <taxon>Bacillati</taxon>
        <taxon>Chloroflexota</taxon>
        <taxon>Ktedonobacteria</taxon>
        <taxon>Ktedonobacterales</taxon>
        <taxon>Dictyobacteraceae</taxon>
        <taxon>Dictyobacter</taxon>
    </lineage>
</organism>
<dbReference type="PRINTS" id="PR00455">
    <property type="entry name" value="HTHTETR"/>
</dbReference>
<feature type="DNA-binding region" description="H-T-H motif" evidence="2">
    <location>
        <begin position="46"/>
        <end position="65"/>
    </location>
</feature>
<dbReference type="PANTHER" id="PTHR43479">
    <property type="entry name" value="ACREF/ENVCD OPERON REPRESSOR-RELATED"/>
    <property type="match status" value="1"/>
</dbReference>
<dbReference type="SUPFAM" id="SSF46689">
    <property type="entry name" value="Homeodomain-like"/>
    <property type="match status" value="1"/>
</dbReference>
<dbReference type="InterPro" id="IPR050624">
    <property type="entry name" value="HTH-type_Tx_Regulator"/>
</dbReference>
<dbReference type="InterPro" id="IPR041347">
    <property type="entry name" value="MftR_C"/>
</dbReference>
<dbReference type="InterPro" id="IPR001647">
    <property type="entry name" value="HTH_TetR"/>
</dbReference>
<protein>
    <submittedName>
        <fullName evidence="4">TetR family transcriptional regulator</fullName>
    </submittedName>
</protein>
<dbReference type="PANTHER" id="PTHR43479:SF11">
    <property type="entry name" value="ACREF_ENVCD OPERON REPRESSOR-RELATED"/>
    <property type="match status" value="1"/>
</dbReference>
<dbReference type="EMBL" id="BSRI01000002">
    <property type="protein sequence ID" value="GLV60823.1"/>
    <property type="molecule type" value="Genomic_DNA"/>
</dbReference>
<name>A0ABQ6G7L3_9CHLR</name>
<proteinExistence type="predicted"/>
<accession>A0ABQ6G7L3</accession>
<gene>
    <name evidence="4" type="ORF">KDH_76420</name>
</gene>
<sequence length="209" mass="23270">MNDIVDSQDSLGRQPGLRERKKRLAQATIEETALRLFQQRGYEQTSIQDIADAVMMSPRTFFRYFASKEELLFAPTQTILEEGASYLRHVAAAKSAPGALIETLEHLAGLYQQQKAGFLLRYHIATVTPSLIPGYLYSLAVTEPAFCEALAARTGSEAGQDYLRFLVAVSMAAFRAALTVWFEHDASTDLVSLLREHLAYFSSLAREVS</sequence>
<evidence type="ECO:0000313" key="5">
    <source>
        <dbReference type="Proteomes" id="UP001344906"/>
    </source>
</evidence>
<dbReference type="Proteomes" id="UP001344906">
    <property type="component" value="Unassembled WGS sequence"/>
</dbReference>
<reference evidence="4 5" key="1">
    <citation type="submission" date="2023-02" db="EMBL/GenBank/DDBJ databases">
        <title>Dictyobacter halimunensis sp. nov., a new member of the class Ktedonobacteria from forest soil in a geothermal area.</title>
        <authorList>
            <person name="Rachmania M.K."/>
            <person name="Ningsih F."/>
            <person name="Sakai Y."/>
            <person name="Yabe S."/>
            <person name="Yokota A."/>
            <person name="Sjamsuridzal W."/>
        </authorList>
    </citation>
    <scope>NUCLEOTIDE SEQUENCE [LARGE SCALE GENOMIC DNA]</scope>
    <source>
        <strain evidence="4 5">S3.2.2.5</strain>
    </source>
</reference>
<evidence type="ECO:0000256" key="1">
    <source>
        <dbReference type="ARBA" id="ARBA00023125"/>
    </source>
</evidence>
<dbReference type="Gene3D" id="1.10.357.10">
    <property type="entry name" value="Tetracycline Repressor, domain 2"/>
    <property type="match status" value="1"/>
</dbReference>
<dbReference type="InterPro" id="IPR009057">
    <property type="entry name" value="Homeodomain-like_sf"/>
</dbReference>